<organism evidence="2 3">
    <name type="scientific">Candidatus Roizmanbacteria bacterium RIFCSPHIGHO2_01_FULL_39_12b</name>
    <dbReference type="NCBI Taxonomy" id="1802030"/>
    <lineage>
        <taxon>Bacteria</taxon>
        <taxon>Candidatus Roizmaniibacteriota</taxon>
    </lineage>
</organism>
<dbReference type="InterPro" id="IPR003607">
    <property type="entry name" value="HD/PDEase_dom"/>
</dbReference>
<dbReference type="PANTHER" id="PTHR11373:SF4">
    <property type="entry name" value="DEOXYNUCLEOSIDE TRIPHOSPHATE TRIPHOSPHOHYDROLASE SAMHD1"/>
    <property type="match status" value="1"/>
</dbReference>
<proteinExistence type="predicted"/>
<dbReference type="GO" id="GO:0008832">
    <property type="term" value="F:dGTPase activity"/>
    <property type="evidence" value="ECO:0007669"/>
    <property type="project" value="TreeGrafter"/>
</dbReference>
<gene>
    <name evidence="2" type="ORF">A2690_04165</name>
</gene>
<dbReference type="Proteomes" id="UP000178372">
    <property type="component" value="Unassembled WGS sequence"/>
</dbReference>
<dbReference type="EMBL" id="MFZF01000016">
    <property type="protein sequence ID" value="OGK16517.1"/>
    <property type="molecule type" value="Genomic_DNA"/>
</dbReference>
<feature type="domain" description="HD/PDEase" evidence="1">
    <location>
        <begin position="58"/>
        <end position="182"/>
    </location>
</feature>
<dbReference type="Pfam" id="PF01966">
    <property type="entry name" value="HD"/>
    <property type="match status" value="1"/>
</dbReference>
<evidence type="ECO:0000313" key="2">
    <source>
        <dbReference type="EMBL" id="OGK16517.1"/>
    </source>
</evidence>
<dbReference type="SUPFAM" id="SSF109604">
    <property type="entry name" value="HD-domain/PDEase-like"/>
    <property type="match status" value="1"/>
</dbReference>
<name>A0A1F7GCD1_9BACT</name>
<accession>A0A1F7GCD1</accession>
<dbReference type="PANTHER" id="PTHR11373">
    <property type="entry name" value="DEOXYNUCLEOSIDE TRIPHOSPHATE TRIPHOSPHOHYDROLASE"/>
    <property type="match status" value="1"/>
</dbReference>
<reference evidence="2 3" key="1">
    <citation type="journal article" date="2016" name="Nat. Commun.">
        <title>Thousands of microbial genomes shed light on interconnected biogeochemical processes in an aquifer system.</title>
        <authorList>
            <person name="Anantharaman K."/>
            <person name="Brown C.T."/>
            <person name="Hug L.A."/>
            <person name="Sharon I."/>
            <person name="Castelle C.J."/>
            <person name="Probst A.J."/>
            <person name="Thomas B.C."/>
            <person name="Singh A."/>
            <person name="Wilkins M.J."/>
            <person name="Karaoz U."/>
            <person name="Brodie E.L."/>
            <person name="Williams K.H."/>
            <person name="Hubbard S.S."/>
            <person name="Banfield J.F."/>
        </authorList>
    </citation>
    <scope>NUCLEOTIDE SEQUENCE [LARGE SCALE GENOMIC DNA]</scope>
</reference>
<dbReference type="InterPro" id="IPR050135">
    <property type="entry name" value="dGTPase-like"/>
</dbReference>
<dbReference type="InterPro" id="IPR006674">
    <property type="entry name" value="HD_domain"/>
</dbReference>
<dbReference type="GO" id="GO:0006203">
    <property type="term" value="P:dGTP catabolic process"/>
    <property type="evidence" value="ECO:0007669"/>
    <property type="project" value="TreeGrafter"/>
</dbReference>
<sequence>MTQKDKYMGDTVGFICDRLYGKIEYDANQLKLFQTREMARLRHVSLSAIPTWTIPTGVCASKFEHSIGVAHLATIVGSKAEFQDIARDLYFAALAHDLGTPPFSHTSEYFQVKLTGKNHEKFVEEIIEGGEFAKEVRRQGGDIKRIIELIKGENKPVSDIVNGTIDIDNLDNTLRYGVSVGLLDELMYSPEELAKAFAIKEGELVLLADHIGGLAAWERVRQSVYEFVYGIYNLSAGTILFRALDFARRDGEISRDYFLMTDAEALHFLLTKCNKRTRTLMERADKWIFYPRVFNLREVNISEELANNLLDSDNRGLLADEISKKLKIPPEDVSVYMGKDKGFKKIHLPIVGESGDRVHEPQSDLTYMVQVFVHPNWTTRSAEVAEVVNEYLS</sequence>
<comment type="caution">
    <text evidence="2">The sequence shown here is derived from an EMBL/GenBank/DDBJ whole genome shotgun (WGS) entry which is preliminary data.</text>
</comment>
<dbReference type="CDD" id="cd00077">
    <property type="entry name" value="HDc"/>
    <property type="match status" value="1"/>
</dbReference>
<dbReference type="AlphaFoldDB" id="A0A1F7GCD1"/>
<dbReference type="Gene3D" id="1.10.3210.10">
    <property type="entry name" value="Hypothetical protein af1432"/>
    <property type="match status" value="1"/>
</dbReference>
<evidence type="ECO:0000259" key="1">
    <source>
        <dbReference type="SMART" id="SM00471"/>
    </source>
</evidence>
<dbReference type="SMART" id="SM00471">
    <property type="entry name" value="HDc"/>
    <property type="match status" value="1"/>
</dbReference>
<evidence type="ECO:0000313" key="3">
    <source>
        <dbReference type="Proteomes" id="UP000178372"/>
    </source>
</evidence>
<protein>
    <recommendedName>
        <fullName evidence="1">HD/PDEase domain-containing protein</fullName>
    </recommendedName>
</protein>